<organism evidence="3 4">
    <name type="scientific">Callosobruchus maculatus</name>
    <name type="common">Southern cowpea weevil</name>
    <name type="synonym">Pulse bruchid</name>
    <dbReference type="NCBI Taxonomy" id="64391"/>
    <lineage>
        <taxon>Eukaryota</taxon>
        <taxon>Metazoa</taxon>
        <taxon>Ecdysozoa</taxon>
        <taxon>Arthropoda</taxon>
        <taxon>Hexapoda</taxon>
        <taxon>Insecta</taxon>
        <taxon>Pterygota</taxon>
        <taxon>Neoptera</taxon>
        <taxon>Endopterygota</taxon>
        <taxon>Coleoptera</taxon>
        <taxon>Polyphaga</taxon>
        <taxon>Cucujiformia</taxon>
        <taxon>Chrysomeloidea</taxon>
        <taxon>Chrysomelidae</taxon>
        <taxon>Bruchinae</taxon>
        <taxon>Bruchini</taxon>
        <taxon>Callosobruchus</taxon>
    </lineage>
</organism>
<evidence type="ECO:0000256" key="1">
    <source>
        <dbReference type="ARBA" id="ARBA00010134"/>
    </source>
</evidence>
<reference evidence="3 4" key="1">
    <citation type="submission" date="2019-01" db="EMBL/GenBank/DDBJ databases">
        <authorList>
            <person name="Sayadi A."/>
        </authorList>
    </citation>
    <scope>NUCLEOTIDE SEQUENCE [LARGE SCALE GENOMIC DNA]</scope>
</reference>
<dbReference type="GO" id="GO:0004197">
    <property type="term" value="F:cysteine-type endopeptidase activity"/>
    <property type="evidence" value="ECO:0007669"/>
    <property type="project" value="InterPro"/>
</dbReference>
<dbReference type="PRINTS" id="PR00376">
    <property type="entry name" value="IL1BCENZYME"/>
</dbReference>
<dbReference type="OrthoDB" id="6114029at2759"/>
<protein>
    <recommendedName>
        <fullName evidence="2">Caspase family p20 domain-containing protein</fullName>
    </recommendedName>
</protein>
<evidence type="ECO:0000313" key="4">
    <source>
        <dbReference type="Proteomes" id="UP000410492"/>
    </source>
</evidence>
<dbReference type="PROSITE" id="PS50208">
    <property type="entry name" value="CASPASE_P20"/>
    <property type="match status" value="1"/>
</dbReference>
<keyword evidence="4" id="KW-1185">Reference proteome</keyword>
<dbReference type="SUPFAM" id="SSF52129">
    <property type="entry name" value="Caspase-like"/>
    <property type="match status" value="1"/>
</dbReference>
<accession>A0A653BN35</accession>
<evidence type="ECO:0000313" key="3">
    <source>
        <dbReference type="EMBL" id="VEN36780.1"/>
    </source>
</evidence>
<dbReference type="Proteomes" id="UP000410492">
    <property type="component" value="Unassembled WGS sequence"/>
</dbReference>
<dbReference type="SMART" id="SM00115">
    <property type="entry name" value="CASc"/>
    <property type="match status" value="1"/>
</dbReference>
<dbReference type="PANTHER" id="PTHR10454">
    <property type="entry name" value="CASPASE"/>
    <property type="match status" value="1"/>
</dbReference>
<evidence type="ECO:0000259" key="2">
    <source>
        <dbReference type="PROSITE" id="PS50208"/>
    </source>
</evidence>
<feature type="domain" description="Caspase family p20" evidence="2">
    <location>
        <begin position="113"/>
        <end position="238"/>
    </location>
</feature>
<dbReference type="InterPro" id="IPR001309">
    <property type="entry name" value="Pept_C14_p20"/>
</dbReference>
<proteinExistence type="inferred from homology"/>
<dbReference type="InterPro" id="IPR029030">
    <property type="entry name" value="Caspase-like_dom_sf"/>
</dbReference>
<gene>
    <name evidence="3" type="ORF">CALMAC_LOCUS2258</name>
</gene>
<dbReference type="AlphaFoldDB" id="A0A653BN35"/>
<dbReference type="Pfam" id="PF00656">
    <property type="entry name" value="Peptidase_C14"/>
    <property type="match status" value="1"/>
</dbReference>
<dbReference type="EMBL" id="CAACVG010002666">
    <property type="protein sequence ID" value="VEN36780.1"/>
    <property type="molecule type" value="Genomic_DNA"/>
</dbReference>
<name>A0A653BN35_CALMS</name>
<dbReference type="Gene3D" id="3.40.50.1460">
    <property type="match status" value="1"/>
</dbReference>
<dbReference type="InterPro" id="IPR015917">
    <property type="entry name" value="Pept_C14A"/>
</dbReference>
<sequence>MLEDDCLITYDISTRDKIKVYLELHKCMQRLLCSSLSNNAPMALESDAIAFTLLPGPSSNRSSEINDFDLLKELQKNYKSSQSLIADVESPWKFHERTHFYTEKLEYPRHGDEPGFIFIFNQEKSDHRPEKRLGSTRDVNEIVLCMQRLGYNIERNSNILTDGGTDDVMDKLKKLSEMNFSRYNSLFIFFLTHGHEHDGLETKDGFIHVKDVMGPFRANGTLKDKPKIFVFQACKGVAFSTTGEQQAPESPLVCKTVFEDSYMTPDTLLVFSTAQCRNETFYLDPGLYKKCVGTFQSTAERKT</sequence>
<dbReference type="InterPro" id="IPR011600">
    <property type="entry name" value="Pept_C14_caspase"/>
</dbReference>
<dbReference type="InterPro" id="IPR002398">
    <property type="entry name" value="Pept_C14"/>
</dbReference>
<dbReference type="GO" id="GO:0006508">
    <property type="term" value="P:proteolysis"/>
    <property type="evidence" value="ECO:0007669"/>
    <property type="project" value="InterPro"/>
</dbReference>
<comment type="similarity">
    <text evidence="1">Belongs to the peptidase C14A family.</text>
</comment>